<evidence type="ECO:0000313" key="6">
    <source>
        <dbReference type="EMBL" id="SFO90331.1"/>
    </source>
</evidence>
<feature type="domain" description="Plastocyanin-like" evidence="4">
    <location>
        <begin position="417"/>
        <end position="514"/>
    </location>
</feature>
<dbReference type="PROSITE" id="PS51318">
    <property type="entry name" value="TAT"/>
    <property type="match status" value="1"/>
</dbReference>
<evidence type="ECO:0000313" key="7">
    <source>
        <dbReference type="Proteomes" id="UP000198857"/>
    </source>
</evidence>
<evidence type="ECO:0000259" key="3">
    <source>
        <dbReference type="Pfam" id="PF00394"/>
    </source>
</evidence>
<dbReference type="Pfam" id="PF00394">
    <property type="entry name" value="Cu-oxidase"/>
    <property type="match status" value="1"/>
</dbReference>
<feature type="domain" description="Plastocyanin-like" evidence="5">
    <location>
        <begin position="86"/>
        <end position="202"/>
    </location>
</feature>
<dbReference type="OrthoDB" id="345021at2"/>
<dbReference type="STRING" id="1523247.SAMN05660464_1474"/>
<evidence type="ECO:0000256" key="2">
    <source>
        <dbReference type="SAM" id="SignalP"/>
    </source>
</evidence>
<dbReference type="RefSeq" id="WP_091108340.1">
    <property type="nucleotide sequence ID" value="NZ_FOWQ01000002.1"/>
</dbReference>
<sequence length="533" mass="58504">MREPALTRRSVLKATAVGAAALVLPSAAGSSARAAGVSELAPDRLPRPYTPYDRFVQPPVLRVPDAPGSRPVVEVVQAPTSVRLLPQPGPETAMWVYGGSYPGPTIKVRRHQPVTVRQVNRLPAAHPLFGYGFHTSAHLHGSPSLPPFDGYANDLSHPGFLKDHEYDNEEDARTLWYHDHAAHHTAPNVYTGLAGQYHVLPEAGAPDLGLPVDDEFDVPVTISDVAFRADGQLLMDPHSVDGVLGDVVLVNGVPWPEVPVLPRTYRFRLLNASIARGYLLRLTGGLPMTVVATDGGLLRRPVTVDQLRVGMSERYDVLVDFAPFAGQRVELRNLGVPNATDHEHTGEVMAFRVGTDPGGPDTVLREDEWPGADAAGTLAIDPAEAVATRRLRFVSRGGVMTINGQTWTDVENSGFRLAVAEPQRGTVEVWELENPSRRWFHPVHLHLVDFRVLDRDGRPPAPYEDGPKDAVYLGERELVRIAVRFGPHTGRYTIHCHNSGHEDHMMMHQFWVRDGADEGLDPLDPRFAPRPAP</sequence>
<reference evidence="7" key="1">
    <citation type="submission" date="2016-10" db="EMBL/GenBank/DDBJ databases">
        <authorList>
            <person name="Varghese N."/>
            <person name="Submissions S."/>
        </authorList>
    </citation>
    <scope>NUCLEOTIDE SEQUENCE [LARGE SCALE GENOMIC DNA]</scope>
    <source>
        <strain evidence="7">DSM 44208</strain>
    </source>
</reference>
<protein>
    <submittedName>
        <fullName evidence="6">Multicopper oxidase with three cupredoxin domains (Includes cell division protein FtsP and spore coat protein CotA)</fullName>
    </submittedName>
</protein>
<keyword evidence="6" id="KW-0132">Cell division</keyword>
<evidence type="ECO:0000256" key="1">
    <source>
        <dbReference type="ARBA" id="ARBA00010609"/>
    </source>
</evidence>
<feature type="chain" id="PRO_5011716777" evidence="2">
    <location>
        <begin position="35"/>
        <end position="533"/>
    </location>
</feature>
<feature type="signal peptide" evidence="2">
    <location>
        <begin position="1"/>
        <end position="34"/>
    </location>
</feature>
<keyword evidence="6" id="KW-0167">Capsid protein</keyword>
<dbReference type="InterPro" id="IPR008972">
    <property type="entry name" value="Cupredoxin"/>
</dbReference>
<feature type="domain" description="Plastocyanin-like" evidence="3">
    <location>
        <begin position="263"/>
        <end position="321"/>
    </location>
</feature>
<keyword evidence="2" id="KW-0732">Signal</keyword>
<dbReference type="SUPFAM" id="SSF49503">
    <property type="entry name" value="Cupredoxins"/>
    <property type="match status" value="3"/>
</dbReference>
<dbReference type="GO" id="GO:0005507">
    <property type="term" value="F:copper ion binding"/>
    <property type="evidence" value="ECO:0007669"/>
    <property type="project" value="InterPro"/>
</dbReference>
<dbReference type="PANTHER" id="PTHR48267:SF1">
    <property type="entry name" value="BILIRUBIN OXIDASE"/>
    <property type="match status" value="1"/>
</dbReference>
<dbReference type="InterPro" id="IPR001117">
    <property type="entry name" value="Cu-oxidase_2nd"/>
</dbReference>
<organism evidence="6 7">
    <name type="scientific">Geodermatophilus dictyosporus</name>
    <dbReference type="NCBI Taxonomy" id="1523247"/>
    <lineage>
        <taxon>Bacteria</taxon>
        <taxon>Bacillati</taxon>
        <taxon>Actinomycetota</taxon>
        <taxon>Actinomycetes</taxon>
        <taxon>Geodermatophilales</taxon>
        <taxon>Geodermatophilaceae</taxon>
        <taxon>Geodermatophilus</taxon>
    </lineage>
</organism>
<dbReference type="EMBL" id="FOWQ01000002">
    <property type="protein sequence ID" value="SFO90331.1"/>
    <property type="molecule type" value="Genomic_DNA"/>
</dbReference>
<dbReference type="Proteomes" id="UP000198857">
    <property type="component" value="Unassembled WGS sequence"/>
</dbReference>
<dbReference type="Gene3D" id="2.60.40.420">
    <property type="entry name" value="Cupredoxins - blue copper proteins"/>
    <property type="match status" value="3"/>
</dbReference>
<gene>
    <name evidence="6" type="ORF">SAMN05660464_1474</name>
</gene>
<keyword evidence="7" id="KW-1185">Reference proteome</keyword>
<name>A0A1I5L0R8_9ACTN</name>
<dbReference type="AlphaFoldDB" id="A0A1I5L0R8"/>
<keyword evidence="6" id="KW-0131">Cell cycle</keyword>
<dbReference type="InterPro" id="IPR011706">
    <property type="entry name" value="Cu-oxidase_C"/>
</dbReference>
<evidence type="ECO:0000259" key="4">
    <source>
        <dbReference type="Pfam" id="PF07731"/>
    </source>
</evidence>
<dbReference type="Pfam" id="PF07732">
    <property type="entry name" value="Cu-oxidase_3"/>
    <property type="match status" value="1"/>
</dbReference>
<dbReference type="GO" id="GO:0016491">
    <property type="term" value="F:oxidoreductase activity"/>
    <property type="evidence" value="ECO:0007669"/>
    <property type="project" value="InterPro"/>
</dbReference>
<proteinExistence type="inferred from homology"/>
<dbReference type="InterPro" id="IPR006311">
    <property type="entry name" value="TAT_signal"/>
</dbReference>
<keyword evidence="6" id="KW-0946">Virion</keyword>
<dbReference type="Pfam" id="PF07731">
    <property type="entry name" value="Cu-oxidase_2"/>
    <property type="match status" value="1"/>
</dbReference>
<evidence type="ECO:0000259" key="5">
    <source>
        <dbReference type="Pfam" id="PF07732"/>
    </source>
</evidence>
<dbReference type="InterPro" id="IPR045087">
    <property type="entry name" value="Cu-oxidase_fam"/>
</dbReference>
<dbReference type="GO" id="GO:0051301">
    <property type="term" value="P:cell division"/>
    <property type="evidence" value="ECO:0007669"/>
    <property type="project" value="UniProtKB-KW"/>
</dbReference>
<accession>A0A1I5L0R8</accession>
<dbReference type="InterPro" id="IPR011707">
    <property type="entry name" value="Cu-oxidase-like_N"/>
</dbReference>
<comment type="similarity">
    <text evidence="1">Belongs to the multicopper oxidase family.</text>
</comment>
<dbReference type="PANTHER" id="PTHR48267">
    <property type="entry name" value="CUPREDOXIN SUPERFAMILY PROTEIN"/>
    <property type="match status" value="1"/>
</dbReference>